<gene>
    <name evidence="3" type="ORF">EV675_0448</name>
</gene>
<dbReference type="Proteomes" id="UP000292445">
    <property type="component" value="Unassembled WGS sequence"/>
</dbReference>
<keyword evidence="3" id="KW-0675">Receptor</keyword>
<feature type="chain" id="PRO_5020390416" evidence="2">
    <location>
        <begin position="24"/>
        <end position="323"/>
    </location>
</feature>
<keyword evidence="4" id="KW-1185">Reference proteome</keyword>
<protein>
    <submittedName>
        <fullName evidence="3">Tripartite-type tricarboxylate transporter receptor subunit TctC</fullName>
    </submittedName>
</protein>
<accession>A0A4Q7NHG8</accession>
<organism evidence="3 4">
    <name type="scientific">Pigmentiphaga kullae</name>
    <dbReference type="NCBI Taxonomy" id="151784"/>
    <lineage>
        <taxon>Bacteria</taxon>
        <taxon>Pseudomonadati</taxon>
        <taxon>Pseudomonadota</taxon>
        <taxon>Betaproteobacteria</taxon>
        <taxon>Burkholderiales</taxon>
        <taxon>Alcaligenaceae</taxon>
        <taxon>Pigmentiphaga</taxon>
    </lineage>
</organism>
<comment type="similarity">
    <text evidence="1">Belongs to the UPF0065 (bug) family.</text>
</comment>
<dbReference type="SUPFAM" id="SSF53850">
    <property type="entry name" value="Periplasmic binding protein-like II"/>
    <property type="match status" value="1"/>
</dbReference>
<dbReference type="EMBL" id="SGXC01000001">
    <property type="protein sequence ID" value="RZS84431.1"/>
    <property type="molecule type" value="Genomic_DNA"/>
</dbReference>
<dbReference type="Gene3D" id="3.40.190.150">
    <property type="entry name" value="Bordetella uptake gene, domain 1"/>
    <property type="match status" value="1"/>
</dbReference>
<dbReference type="PANTHER" id="PTHR42928:SF5">
    <property type="entry name" value="BLR1237 PROTEIN"/>
    <property type="match status" value="1"/>
</dbReference>
<feature type="signal peptide" evidence="2">
    <location>
        <begin position="1"/>
        <end position="23"/>
    </location>
</feature>
<dbReference type="PIRSF" id="PIRSF017082">
    <property type="entry name" value="YflP"/>
    <property type="match status" value="1"/>
</dbReference>
<comment type="caution">
    <text evidence="3">The sequence shown here is derived from an EMBL/GenBank/DDBJ whole genome shotgun (WGS) entry which is preliminary data.</text>
</comment>
<evidence type="ECO:0000313" key="3">
    <source>
        <dbReference type="EMBL" id="RZS84431.1"/>
    </source>
</evidence>
<dbReference type="PANTHER" id="PTHR42928">
    <property type="entry name" value="TRICARBOXYLATE-BINDING PROTEIN"/>
    <property type="match status" value="1"/>
</dbReference>
<evidence type="ECO:0000313" key="4">
    <source>
        <dbReference type="Proteomes" id="UP000292445"/>
    </source>
</evidence>
<dbReference type="AlphaFoldDB" id="A0A4Q7NHG8"/>
<proteinExistence type="inferred from homology"/>
<dbReference type="InterPro" id="IPR042100">
    <property type="entry name" value="Bug_dom1"/>
</dbReference>
<reference evidence="3 4" key="1">
    <citation type="submission" date="2019-02" db="EMBL/GenBank/DDBJ databases">
        <title>Genomic Encyclopedia of Type Strains, Phase IV (KMG-IV): sequencing the most valuable type-strain genomes for metagenomic binning, comparative biology and taxonomic classification.</title>
        <authorList>
            <person name="Goeker M."/>
        </authorList>
    </citation>
    <scope>NUCLEOTIDE SEQUENCE [LARGE SCALE GENOMIC DNA]</scope>
    <source>
        <strain evidence="3 4">K24</strain>
    </source>
</reference>
<evidence type="ECO:0000256" key="2">
    <source>
        <dbReference type="SAM" id="SignalP"/>
    </source>
</evidence>
<evidence type="ECO:0000256" key="1">
    <source>
        <dbReference type="ARBA" id="ARBA00006987"/>
    </source>
</evidence>
<dbReference type="Pfam" id="PF03401">
    <property type="entry name" value="TctC"/>
    <property type="match status" value="1"/>
</dbReference>
<keyword evidence="2" id="KW-0732">Signal</keyword>
<dbReference type="InterPro" id="IPR005064">
    <property type="entry name" value="BUG"/>
</dbReference>
<name>A0A4Q7NHG8_9BURK</name>
<sequence length="323" mass="34541">MFHRAARPIAAALMFAAITPLHAQDDRYPEQPIRVIVPFGVGGLADISLRLVTQRLSERLGQQVVVENKPGAGGVVATNAVLGAPRDGYTLAVFANGTAISKTLFKLPYDPVADFAPISTVAYFDLVLLTNAKGKLQSLPALLAEGRKRQLVLGTINPGSTQNLSAELFKSMAGIDAMVVPFKSTPEVLTALLRGDVDVMFESYAALKGAITSGQATPIAATGSHRSSWLPKVPTVAESGVPGYEVAGWNALFAPAGTPPRRLDRLNAALNKVLREPAIRQRLEELGTQAQGSTREELADVFRRDIAKWADVIRKAGIPMQQN</sequence>
<dbReference type="Gene3D" id="3.40.190.10">
    <property type="entry name" value="Periplasmic binding protein-like II"/>
    <property type="match status" value="1"/>
</dbReference>
<dbReference type="RefSeq" id="WP_165404390.1">
    <property type="nucleotide sequence ID" value="NZ_SGXC01000001.1"/>
</dbReference>